<sequence length="617" mass="73875">MNAITQQLEQYKPEIQENICEIHKIDIVAIDLDISEKCQFQYLCYHCLVAKINNNNISTIEQTKERIQSFKTKKQENKSKEIQQRLDYFKKILDQIGDFKRNVENILDKIYTQINAQIVTIQKEKSSLLENYQPFYNFQDEVKSLSKFLSTDNQDKQLEFQQDSQFIDQIFQQFELLFNNASYFQTIDTFKDAKQKIELMNENIKFELMASKRQNSLKTTTLNRICQKHNKEILMIDIDTKNKKMEDRFVCIDCISDHPNCQYKTIEKVNEELNYVKNEQDRILKDFKSKKLEKYEKLQQQIAIMRKNQNQQLNEISDKLITEFSKQTNTTDEISIQLLRDEELVSSISNLIQFDQKNINLNQIIEDIKSKDFIQEKEIESKLESLKYQDQLDIQESINILKDIQNENQFQGILQLSQCIQETTKLNQEQSRVQKEIHELIDSQKSIYCQRDLSNQISHQFQENLKNINNVKNKIKSVPDLNHLDFQKQIKDDNEIFKFCDNQNIEQNLETLQIEYEKFQQACQIKIEKLNKIIGQLEKEMEQKIQMKEDEIQQLHQKMKEKPILQIEDQQQVQQQSQLIDENDDIVDFSQIEIEYEGIDFEEFYQQQFFMIDQLKL</sequence>
<keyword evidence="3" id="KW-1185">Reference proteome</keyword>
<keyword evidence="1" id="KW-0175">Coiled coil</keyword>
<reference evidence="2" key="1">
    <citation type="submission" date="2021-01" db="EMBL/GenBank/DDBJ databases">
        <authorList>
            <consortium name="Genoscope - CEA"/>
            <person name="William W."/>
        </authorList>
    </citation>
    <scope>NUCLEOTIDE SEQUENCE</scope>
</reference>
<accession>A0A8S1UDL8</accession>
<dbReference type="OrthoDB" id="310630at2759"/>
<dbReference type="AlphaFoldDB" id="A0A8S1UDL8"/>
<dbReference type="InterPro" id="IPR001611">
    <property type="entry name" value="Leu-rich_rpt"/>
</dbReference>
<organism evidence="2 3">
    <name type="scientific">Paramecium pentaurelia</name>
    <dbReference type="NCBI Taxonomy" id="43138"/>
    <lineage>
        <taxon>Eukaryota</taxon>
        <taxon>Sar</taxon>
        <taxon>Alveolata</taxon>
        <taxon>Ciliophora</taxon>
        <taxon>Intramacronucleata</taxon>
        <taxon>Oligohymenophorea</taxon>
        <taxon>Peniculida</taxon>
        <taxon>Parameciidae</taxon>
        <taxon>Paramecium</taxon>
    </lineage>
</organism>
<dbReference type="EMBL" id="CAJJDO010000037">
    <property type="protein sequence ID" value="CAD8161829.1"/>
    <property type="molecule type" value="Genomic_DNA"/>
</dbReference>
<feature type="coiled-coil region" evidence="1">
    <location>
        <begin position="502"/>
        <end position="558"/>
    </location>
</feature>
<gene>
    <name evidence="2" type="ORF">PPENT_87.1.T0370049</name>
</gene>
<dbReference type="Proteomes" id="UP000689195">
    <property type="component" value="Unassembled WGS sequence"/>
</dbReference>
<protein>
    <submittedName>
        <fullName evidence="2">Uncharacterized protein</fullName>
    </submittedName>
</protein>
<feature type="coiled-coil region" evidence="1">
    <location>
        <begin position="288"/>
        <end position="315"/>
    </location>
</feature>
<proteinExistence type="predicted"/>
<evidence type="ECO:0000313" key="3">
    <source>
        <dbReference type="Proteomes" id="UP000689195"/>
    </source>
</evidence>
<comment type="caution">
    <text evidence="2">The sequence shown here is derived from an EMBL/GenBank/DDBJ whole genome shotgun (WGS) entry which is preliminary data.</text>
</comment>
<dbReference type="PROSITE" id="PS51450">
    <property type="entry name" value="LRR"/>
    <property type="match status" value="1"/>
</dbReference>
<evidence type="ECO:0000313" key="2">
    <source>
        <dbReference type="EMBL" id="CAD8161829.1"/>
    </source>
</evidence>
<evidence type="ECO:0000256" key="1">
    <source>
        <dbReference type="SAM" id="Coils"/>
    </source>
</evidence>
<name>A0A8S1UDL8_9CILI</name>